<proteinExistence type="predicted"/>
<reference evidence="1 2" key="1">
    <citation type="journal article" date="2014" name="Genome Announc.">
        <title>Draft Genome Sequence of Lysobacter capsici AZ78, a Bacterium Antagonistic to Plant-Pathogenic Oomycetes.</title>
        <authorList>
            <person name="Puopolo G."/>
            <person name="Sonego P."/>
            <person name="Engelen K."/>
            <person name="Pertot I."/>
        </authorList>
    </citation>
    <scope>NUCLEOTIDE SEQUENCE [LARGE SCALE GENOMIC DNA]</scope>
    <source>
        <strain evidence="1 2">AZ78</strain>
    </source>
</reference>
<gene>
    <name evidence="1" type="ORF">AZ78_1047</name>
</gene>
<sequence length="39" mass="4034">MVWHRFGSPGSVETCVAGVSLCADPGGSSFLSSWNLTCS</sequence>
<evidence type="ECO:0000313" key="1">
    <source>
        <dbReference type="EMBL" id="KWS03500.1"/>
    </source>
</evidence>
<dbReference type="EMBL" id="JAJA02000001">
    <property type="protein sequence ID" value="KWS03500.1"/>
    <property type="molecule type" value="Genomic_DNA"/>
</dbReference>
<protein>
    <submittedName>
        <fullName evidence="1">Uncharacterized protein</fullName>
    </submittedName>
</protein>
<keyword evidence="2" id="KW-1185">Reference proteome</keyword>
<evidence type="ECO:0000313" key="2">
    <source>
        <dbReference type="Proteomes" id="UP000023435"/>
    </source>
</evidence>
<dbReference type="Proteomes" id="UP000023435">
    <property type="component" value="Unassembled WGS sequence"/>
</dbReference>
<organism evidence="1 2">
    <name type="scientific">Lysobacter capsici AZ78</name>
    <dbReference type="NCBI Taxonomy" id="1444315"/>
    <lineage>
        <taxon>Bacteria</taxon>
        <taxon>Pseudomonadati</taxon>
        <taxon>Pseudomonadota</taxon>
        <taxon>Gammaproteobacteria</taxon>
        <taxon>Lysobacterales</taxon>
        <taxon>Lysobacteraceae</taxon>
        <taxon>Lysobacter</taxon>
    </lineage>
</organism>
<accession>A0A120AFS7</accession>
<name>A0A120AFS7_9GAMM</name>
<dbReference type="AlphaFoldDB" id="A0A120AFS7"/>
<comment type="caution">
    <text evidence="1">The sequence shown here is derived from an EMBL/GenBank/DDBJ whole genome shotgun (WGS) entry which is preliminary data.</text>
</comment>